<dbReference type="EMBL" id="BGZK01000625">
    <property type="protein sequence ID" value="GBP53462.1"/>
    <property type="molecule type" value="Genomic_DNA"/>
</dbReference>
<organism evidence="2 3">
    <name type="scientific">Eumeta variegata</name>
    <name type="common">Bagworm moth</name>
    <name type="synonym">Eumeta japonica</name>
    <dbReference type="NCBI Taxonomy" id="151549"/>
    <lineage>
        <taxon>Eukaryota</taxon>
        <taxon>Metazoa</taxon>
        <taxon>Ecdysozoa</taxon>
        <taxon>Arthropoda</taxon>
        <taxon>Hexapoda</taxon>
        <taxon>Insecta</taxon>
        <taxon>Pterygota</taxon>
        <taxon>Neoptera</taxon>
        <taxon>Endopterygota</taxon>
        <taxon>Lepidoptera</taxon>
        <taxon>Glossata</taxon>
        <taxon>Ditrysia</taxon>
        <taxon>Tineoidea</taxon>
        <taxon>Psychidae</taxon>
        <taxon>Oiketicinae</taxon>
        <taxon>Eumeta</taxon>
    </lineage>
</organism>
<comment type="caution">
    <text evidence="2">The sequence shown here is derived from an EMBL/GenBank/DDBJ whole genome shotgun (WGS) entry which is preliminary data.</text>
</comment>
<accession>A0A4C1WSC0</accession>
<name>A0A4C1WSC0_EUMVA</name>
<gene>
    <name evidence="2" type="ORF">EVAR_17538_1</name>
</gene>
<sequence>MQSKITANPHWARPDGRAAEPLAVVVQGTTTALLTYLPTNQGHRADVLDIILSHKVKWLTHIEVVYGMDTQHLPITVGNSKRCGGGHQYTSELDKGGQTNCYGFTTNPGTTPRRSAAPPYGKNAAEEKAPLPSCSLEKALPFKTIDIKNEGLILFTCR</sequence>
<dbReference type="OrthoDB" id="6433336at2759"/>
<evidence type="ECO:0000313" key="2">
    <source>
        <dbReference type="EMBL" id="GBP53462.1"/>
    </source>
</evidence>
<feature type="region of interest" description="Disordered" evidence="1">
    <location>
        <begin position="107"/>
        <end position="128"/>
    </location>
</feature>
<keyword evidence="3" id="KW-1185">Reference proteome</keyword>
<dbReference type="AlphaFoldDB" id="A0A4C1WSC0"/>
<evidence type="ECO:0000313" key="3">
    <source>
        <dbReference type="Proteomes" id="UP000299102"/>
    </source>
</evidence>
<proteinExistence type="predicted"/>
<dbReference type="Proteomes" id="UP000299102">
    <property type="component" value="Unassembled WGS sequence"/>
</dbReference>
<protein>
    <submittedName>
        <fullName evidence="2">Uncharacterized protein</fullName>
    </submittedName>
</protein>
<reference evidence="2 3" key="1">
    <citation type="journal article" date="2019" name="Commun. Biol.">
        <title>The bagworm genome reveals a unique fibroin gene that provides high tensile strength.</title>
        <authorList>
            <person name="Kono N."/>
            <person name="Nakamura H."/>
            <person name="Ohtoshi R."/>
            <person name="Tomita M."/>
            <person name="Numata K."/>
            <person name="Arakawa K."/>
        </authorList>
    </citation>
    <scope>NUCLEOTIDE SEQUENCE [LARGE SCALE GENOMIC DNA]</scope>
</reference>
<evidence type="ECO:0000256" key="1">
    <source>
        <dbReference type="SAM" id="MobiDB-lite"/>
    </source>
</evidence>